<dbReference type="EMBL" id="JACOPH010000013">
    <property type="protein sequence ID" value="MBC5715054.1"/>
    <property type="molecule type" value="Genomic_DNA"/>
</dbReference>
<sequence length="75" mass="8539">MTEKKIQFENTADVEKFVKMAGQCDFEIDILYQHVYVDAKSLLGMLGLGLAKELTVQYFGENADFEKMLKHYAAA</sequence>
<dbReference type="Pfam" id="PF00381">
    <property type="entry name" value="PTS-HPr"/>
    <property type="match status" value="1"/>
</dbReference>
<evidence type="ECO:0000313" key="2">
    <source>
        <dbReference type="EMBL" id="MBC5715054.1"/>
    </source>
</evidence>
<dbReference type="Gene3D" id="3.30.1340.10">
    <property type="entry name" value="HPr-like"/>
    <property type="match status" value="1"/>
</dbReference>
<keyword evidence="3" id="KW-1185">Reference proteome</keyword>
<protein>
    <submittedName>
        <fullName evidence="2">HPr family phosphocarrier protein</fullName>
    </submittedName>
</protein>
<dbReference type="SUPFAM" id="SSF55594">
    <property type="entry name" value="HPr-like"/>
    <property type="match status" value="1"/>
</dbReference>
<comment type="caution">
    <text evidence="2">The sequence shown here is derived from an EMBL/GenBank/DDBJ whole genome shotgun (WGS) entry which is preliminary data.</text>
</comment>
<organism evidence="2 3">
    <name type="scientific">Roseburia zhanii</name>
    <dbReference type="NCBI Taxonomy" id="2763064"/>
    <lineage>
        <taxon>Bacteria</taxon>
        <taxon>Bacillati</taxon>
        <taxon>Bacillota</taxon>
        <taxon>Clostridia</taxon>
        <taxon>Lachnospirales</taxon>
        <taxon>Lachnospiraceae</taxon>
        <taxon>Roseburia</taxon>
    </lineage>
</organism>
<reference evidence="2" key="1">
    <citation type="submission" date="2020-08" db="EMBL/GenBank/DDBJ databases">
        <title>Genome public.</title>
        <authorList>
            <person name="Liu C."/>
            <person name="Sun Q."/>
        </authorList>
    </citation>
    <scope>NUCLEOTIDE SEQUENCE</scope>
    <source>
        <strain evidence="2">BX1005</strain>
    </source>
</reference>
<dbReference type="RefSeq" id="WP_186867587.1">
    <property type="nucleotide sequence ID" value="NZ_JACOPH010000013.1"/>
</dbReference>
<dbReference type="InterPro" id="IPR000032">
    <property type="entry name" value="HPr-like"/>
</dbReference>
<proteinExistence type="predicted"/>
<dbReference type="InterPro" id="IPR035895">
    <property type="entry name" value="HPr-like_sf"/>
</dbReference>
<dbReference type="AlphaFoldDB" id="A0A923LS44"/>
<evidence type="ECO:0000313" key="3">
    <source>
        <dbReference type="Proteomes" id="UP000606720"/>
    </source>
</evidence>
<evidence type="ECO:0000259" key="1">
    <source>
        <dbReference type="Pfam" id="PF00381"/>
    </source>
</evidence>
<dbReference type="Proteomes" id="UP000606720">
    <property type="component" value="Unassembled WGS sequence"/>
</dbReference>
<accession>A0A923LS44</accession>
<feature type="domain" description="HPr" evidence="1">
    <location>
        <begin position="15"/>
        <end position="70"/>
    </location>
</feature>
<name>A0A923LS44_9FIRM</name>
<gene>
    <name evidence="2" type="ORF">H8S17_12740</name>
</gene>